<proteinExistence type="predicted"/>
<keyword evidence="1" id="KW-0812">Transmembrane</keyword>
<keyword evidence="1" id="KW-0472">Membrane</keyword>
<dbReference type="AlphaFoldDB" id="A0A3B0ZS12"/>
<gene>
    <name evidence="2" type="ORF">MNBD_GAMMA23-1719</name>
</gene>
<sequence length="253" mass="27464">MNILTIASRELRSLFLSPLAWSILGVVQFIFAYIFLAQLNTFIQIQPQLANIENAPGATEFIAAPLFATSAIIFMLVTPLITMRVIAGERANKSLALLFSAPLSMTDIIMGKFLGVVGFLVCMAAMLALMPLSLGFGGSLDYGLFFSAWLGLILLVSSFAAIGVYMSSLTTQPTVAAISTFGILLMLWILDWSSGKVADANASGALEYVSMLRHFEAMSKGLFSSADFIYFILVSATFLILSVRRLDGDRLQR</sequence>
<evidence type="ECO:0000313" key="2">
    <source>
        <dbReference type="EMBL" id="VAW96268.1"/>
    </source>
</evidence>
<name>A0A3B0ZS12_9ZZZZ</name>
<reference evidence="2" key="1">
    <citation type="submission" date="2018-06" db="EMBL/GenBank/DDBJ databases">
        <authorList>
            <person name="Zhirakovskaya E."/>
        </authorList>
    </citation>
    <scope>NUCLEOTIDE SEQUENCE</scope>
</reference>
<dbReference type="Pfam" id="PF12679">
    <property type="entry name" value="ABC2_membrane_2"/>
    <property type="match status" value="1"/>
</dbReference>
<dbReference type="PANTHER" id="PTHR43471">
    <property type="entry name" value="ABC TRANSPORTER PERMEASE"/>
    <property type="match status" value="1"/>
</dbReference>
<feature type="transmembrane region" description="Helical" evidence="1">
    <location>
        <begin position="63"/>
        <end position="87"/>
    </location>
</feature>
<keyword evidence="1" id="KW-1133">Transmembrane helix</keyword>
<dbReference type="GO" id="GO:0005886">
    <property type="term" value="C:plasma membrane"/>
    <property type="evidence" value="ECO:0007669"/>
    <property type="project" value="UniProtKB-SubCell"/>
</dbReference>
<feature type="transmembrane region" description="Helical" evidence="1">
    <location>
        <begin position="142"/>
        <end position="166"/>
    </location>
</feature>
<feature type="transmembrane region" description="Helical" evidence="1">
    <location>
        <begin position="21"/>
        <end position="43"/>
    </location>
</feature>
<evidence type="ECO:0000256" key="1">
    <source>
        <dbReference type="SAM" id="Phobius"/>
    </source>
</evidence>
<accession>A0A3B0ZS12</accession>
<dbReference type="GO" id="GO:0140359">
    <property type="term" value="F:ABC-type transporter activity"/>
    <property type="evidence" value="ECO:0007669"/>
    <property type="project" value="InterPro"/>
</dbReference>
<protein>
    <submittedName>
        <fullName evidence="2">Gliding motility-associated ABC transporter permease protein GldF</fullName>
    </submittedName>
</protein>
<feature type="transmembrane region" description="Helical" evidence="1">
    <location>
        <begin position="108"/>
        <end position="130"/>
    </location>
</feature>
<organism evidence="2">
    <name type="scientific">hydrothermal vent metagenome</name>
    <dbReference type="NCBI Taxonomy" id="652676"/>
    <lineage>
        <taxon>unclassified sequences</taxon>
        <taxon>metagenomes</taxon>
        <taxon>ecological metagenomes</taxon>
    </lineage>
</organism>
<feature type="transmembrane region" description="Helical" evidence="1">
    <location>
        <begin position="228"/>
        <end position="246"/>
    </location>
</feature>
<feature type="transmembrane region" description="Helical" evidence="1">
    <location>
        <begin position="173"/>
        <end position="190"/>
    </location>
</feature>
<dbReference type="EMBL" id="UOFT01000052">
    <property type="protein sequence ID" value="VAW96268.1"/>
    <property type="molecule type" value="Genomic_DNA"/>
</dbReference>